<evidence type="ECO:0000313" key="25">
    <source>
        <dbReference type="Proteomes" id="UP000515145"/>
    </source>
</evidence>
<sequence length="958" mass="105818">MTTSLKQALKTHFGFDSFRTKLQEDVIKAVVRGDRDVFVCMPTGAGKSLCYQLPAVLAAGITLVISPLIALIQDQVNHLKDHNIPACSINSKLPAGERRLIMADLESSSPKLKLLYITPEMVASPSFQPCLTSLFSRGLLSYLAVDEAHCVSQWGHDFRPDYLKLGDLRGRLQGVPCLALTATAPKNVQEDILQSLRLRSPLSFSTPVFRSNLHYDVIFRDLLPNAYVHLHAFIMKALAPGGGSDGQGCGIVYCRTREGCETVAYQLTKLGVLAKPYHAGLKTADRTEAQTEWMQGKVLVIVATISFGMGVDKANVRFVAHWNLAKSLASYYQESGRAGRDGLPSSCRIYYSPKDKEQINFLIRQEIHRKQEKRGSAKESDQTAIKDFEAMVLLCEQEACRHATISKFFGDKTPNCAGNCDYCRNPKAVRAQLERAAALSTKTEAQSKEPRGPFGFHPDQYEGGKKGYGFERYDEVEDACSNDEADKRKKEFSELYRKQMNLRKGADTQREDFIPPDADCPLREASSQRIPRLAVKAREHCLHLLQEALEGQQGAEDAFGCDSLSLAADIEHEVFRNSKSANLYKAAVLKKVSEMKKPAAAPTGGEKGADISGSDSTESKKKVPSTEELHGFTPASEIYSMKRKRVGAGQRGSSDPFLTAQELLRSSLSDATKGTLDKGSVDSTIKDTPTTASSSQRAQASTVTASLNSPTKGGKALSKKQQKLADAAKSSRDISHYFVKKQTSEKSQEDATMSHTPTATSEENISQEQHDPAERPPEVSQTQEEIQADSKAEVTVVPDDEEEETRQDSSEQAMTEQNTPEEAANTCGTTQMTEDLISDRQSPPPAKRSRHTDGSSRKVTFNPNVQERALQPANEPPKPVTLKEAADIVVRYLDPFYTQGKFATKELFKSFARYLSHLLAERRSRGKGQVKAEAKVLIKKLFSKVQRCESEADWKHLK</sequence>
<evidence type="ECO:0000256" key="8">
    <source>
        <dbReference type="ARBA" id="ARBA00022741"/>
    </source>
</evidence>
<evidence type="ECO:0000256" key="19">
    <source>
        <dbReference type="ARBA" id="ARBA00034617"/>
    </source>
</evidence>
<dbReference type="InterPro" id="IPR011545">
    <property type="entry name" value="DEAD/DEAH_box_helicase_dom"/>
</dbReference>
<dbReference type="InterPro" id="IPR004589">
    <property type="entry name" value="DNA_helicase_ATP-dep_RecQ"/>
</dbReference>
<dbReference type="Gene3D" id="3.40.50.300">
    <property type="entry name" value="P-loop containing nucleotide triphosphate hydrolases"/>
    <property type="match status" value="2"/>
</dbReference>
<dbReference type="InParanoid" id="A0A6P7IR09"/>
<protein>
    <recommendedName>
        <fullName evidence="21">ATP-dependent DNA helicase</fullName>
        <ecNumber evidence="21">5.6.2.4</ecNumber>
    </recommendedName>
</protein>
<dbReference type="GO" id="GO:0043138">
    <property type="term" value="F:3'-5' DNA helicase activity"/>
    <property type="evidence" value="ECO:0007669"/>
    <property type="project" value="UniProtKB-EC"/>
</dbReference>
<keyword evidence="10 21" id="KW-0378">Hydrolase</keyword>
<comment type="similarity">
    <text evidence="3 21">Belongs to the helicase family. RecQ subfamily.</text>
</comment>
<dbReference type="InterPro" id="IPR014001">
    <property type="entry name" value="Helicase_ATP-bd"/>
</dbReference>
<proteinExistence type="inferred from homology"/>
<keyword evidence="14" id="KW-0238">DNA-binding</keyword>
<evidence type="ECO:0000256" key="12">
    <source>
        <dbReference type="ARBA" id="ARBA00022833"/>
    </source>
</evidence>
<dbReference type="EC" id="5.6.2.4" evidence="21"/>
<dbReference type="InterPro" id="IPR032284">
    <property type="entry name" value="RecQ_Zn-bd"/>
</dbReference>
<name>A0A6P7IR09_9TELE</name>
<comment type="catalytic activity">
    <reaction evidence="20 21">
        <text>ATP + H2O = ADP + phosphate + H(+)</text>
        <dbReference type="Rhea" id="RHEA:13065"/>
        <dbReference type="ChEBI" id="CHEBI:15377"/>
        <dbReference type="ChEBI" id="CHEBI:15378"/>
        <dbReference type="ChEBI" id="CHEBI:30616"/>
        <dbReference type="ChEBI" id="CHEBI:43474"/>
        <dbReference type="ChEBI" id="CHEBI:456216"/>
    </reaction>
</comment>
<dbReference type="GO" id="GO:0009378">
    <property type="term" value="F:four-way junction helicase activity"/>
    <property type="evidence" value="ECO:0007669"/>
    <property type="project" value="TreeGrafter"/>
</dbReference>
<evidence type="ECO:0000256" key="22">
    <source>
        <dbReference type="SAM" id="MobiDB-lite"/>
    </source>
</evidence>
<dbReference type="InterPro" id="IPR027417">
    <property type="entry name" value="P-loop_NTPase"/>
</dbReference>
<dbReference type="Pfam" id="PF00270">
    <property type="entry name" value="DEAD"/>
    <property type="match status" value="1"/>
</dbReference>
<comment type="cofactor">
    <cofactor evidence="1">
        <name>Zn(2+)</name>
        <dbReference type="ChEBI" id="CHEBI:29105"/>
    </cofactor>
</comment>
<evidence type="ECO:0000256" key="21">
    <source>
        <dbReference type="RuleBase" id="RU364117"/>
    </source>
</evidence>
<dbReference type="OrthoDB" id="10261556at2759"/>
<dbReference type="FunFam" id="3.40.50.300:FF:000444">
    <property type="entry name" value="ATP-dependent DNA helicase"/>
    <property type="match status" value="1"/>
</dbReference>
<evidence type="ECO:0000256" key="9">
    <source>
        <dbReference type="ARBA" id="ARBA00022763"/>
    </source>
</evidence>
<evidence type="ECO:0000256" key="7">
    <source>
        <dbReference type="ARBA" id="ARBA00022723"/>
    </source>
</evidence>
<dbReference type="Pfam" id="PF00271">
    <property type="entry name" value="Helicase_C"/>
    <property type="match status" value="1"/>
</dbReference>
<gene>
    <name evidence="26" type="primary">recql5</name>
</gene>
<feature type="compositionally biased region" description="Basic and acidic residues" evidence="22">
    <location>
        <begin position="768"/>
        <end position="777"/>
    </location>
</feature>
<dbReference type="GO" id="GO:0000724">
    <property type="term" value="P:double-strand break repair via homologous recombination"/>
    <property type="evidence" value="ECO:0007669"/>
    <property type="project" value="TreeGrafter"/>
</dbReference>
<dbReference type="GO" id="GO:0045934">
    <property type="term" value="P:negative regulation of nucleobase-containing compound metabolic process"/>
    <property type="evidence" value="ECO:0007669"/>
    <property type="project" value="UniProtKB-ARBA"/>
</dbReference>
<dbReference type="GO" id="GO:0051301">
    <property type="term" value="P:cell division"/>
    <property type="evidence" value="ECO:0007669"/>
    <property type="project" value="UniProtKB-KW"/>
</dbReference>
<keyword evidence="7" id="KW-0479">Metal-binding</keyword>
<evidence type="ECO:0000256" key="17">
    <source>
        <dbReference type="ARBA" id="ARBA00023242"/>
    </source>
</evidence>
<evidence type="ECO:0000256" key="14">
    <source>
        <dbReference type="ARBA" id="ARBA00023125"/>
    </source>
</evidence>
<dbReference type="FunCoup" id="A0A6P7IR09">
    <property type="interactions" value="1444"/>
</dbReference>
<dbReference type="GeneID" id="114439694"/>
<keyword evidence="6" id="KW-0235">DNA replication</keyword>
<keyword evidence="25" id="KW-1185">Reference proteome</keyword>
<dbReference type="GO" id="GO:0046872">
    <property type="term" value="F:metal ion binding"/>
    <property type="evidence" value="ECO:0007669"/>
    <property type="project" value="UniProtKB-KW"/>
</dbReference>
<organism evidence="25 26">
    <name type="scientific">Parambassis ranga</name>
    <name type="common">Indian glassy fish</name>
    <dbReference type="NCBI Taxonomy" id="210632"/>
    <lineage>
        <taxon>Eukaryota</taxon>
        <taxon>Metazoa</taxon>
        <taxon>Chordata</taxon>
        <taxon>Craniata</taxon>
        <taxon>Vertebrata</taxon>
        <taxon>Euteleostomi</taxon>
        <taxon>Actinopterygii</taxon>
        <taxon>Neopterygii</taxon>
        <taxon>Teleostei</taxon>
        <taxon>Neoteleostei</taxon>
        <taxon>Acanthomorphata</taxon>
        <taxon>Ovalentaria</taxon>
        <taxon>Ambassidae</taxon>
        <taxon>Parambassis</taxon>
    </lineage>
</organism>
<dbReference type="InterPro" id="IPR013257">
    <property type="entry name" value="SRI"/>
</dbReference>
<comment type="catalytic activity">
    <reaction evidence="19 21">
        <text>Couples ATP hydrolysis with the unwinding of duplex DNA by translocating in the 3'-5' direction.</text>
        <dbReference type="EC" id="5.6.2.4"/>
    </reaction>
</comment>
<comment type="subcellular location">
    <subcellularLocation>
        <location evidence="2">Nucleus</location>
        <location evidence="2">Nucleoplasm</location>
    </subcellularLocation>
</comment>
<evidence type="ECO:0000256" key="6">
    <source>
        <dbReference type="ARBA" id="ARBA00022705"/>
    </source>
</evidence>
<dbReference type="GO" id="GO:0016787">
    <property type="term" value="F:hydrolase activity"/>
    <property type="evidence" value="ECO:0007669"/>
    <property type="project" value="UniProtKB-KW"/>
</dbReference>
<dbReference type="GO" id="GO:0006260">
    <property type="term" value="P:DNA replication"/>
    <property type="evidence" value="ECO:0007669"/>
    <property type="project" value="UniProtKB-KW"/>
</dbReference>
<evidence type="ECO:0000313" key="26">
    <source>
        <dbReference type="RefSeq" id="XP_028267621.1"/>
    </source>
</evidence>
<dbReference type="AlphaFoldDB" id="A0A6P7IR09"/>
<keyword evidence="9" id="KW-0227">DNA damage</keyword>
<dbReference type="GO" id="GO:0003677">
    <property type="term" value="F:DNA binding"/>
    <property type="evidence" value="ECO:0007669"/>
    <property type="project" value="UniProtKB-KW"/>
</dbReference>
<feature type="compositionally biased region" description="Polar residues" evidence="22">
    <location>
        <begin position="810"/>
        <end position="833"/>
    </location>
</feature>
<dbReference type="Pfam" id="PF06959">
    <property type="entry name" value="RecQ5"/>
    <property type="match status" value="1"/>
</dbReference>
<keyword evidence="4" id="KW-0597">Phosphoprotein</keyword>
<feature type="domain" description="Helicase C-terminal" evidence="24">
    <location>
        <begin position="222"/>
        <end position="389"/>
    </location>
</feature>
<dbReference type="NCBIfam" id="TIGR00614">
    <property type="entry name" value="recQ_fam"/>
    <property type="match status" value="1"/>
</dbReference>
<keyword evidence="8 21" id="KW-0547">Nucleotide-binding</keyword>
<dbReference type="Pfam" id="PF16124">
    <property type="entry name" value="RecQ_Zn_bind"/>
    <property type="match status" value="1"/>
</dbReference>
<evidence type="ECO:0000259" key="24">
    <source>
        <dbReference type="PROSITE" id="PS51194"/>
    </source>
</evidence>
<keyword evidence="13 21" id="KW-0067">ATP-binding</keyword>
<keyword evidence="18" id="KW-0131">Cell cycle</keyword>
<evidence type="ECO:0000256" key="2">
    <source>
        <dbReference type="ARBA" id="ARBA00004642"/>
    </source>
</evidence>
<dbReference type="CDD" id="cd18794">
    <property type="entry name" value="SF2_C_RecQ"/>
    <property type="match status" value="1"/>
</dbReference>
<dbReference type="Pfam" id="PF08236">
    <property type="entry name" value="SRI"/>
    <property type="match status" value="1"/>
</dbReference>
<dbReference type="PANTHER" id="PTHR13710:SF152">
    <property type="entry name" value="ATP-DEPENDENT DNA HELICASE Q5"/>
    <property type="match status" value="1"/>
</dbReference>
<reference evidence="26" key="1">
    <citation type="submission" date="2025-08" db="UniProtKB">
        <authorList>
            <consortium name="RefSeq"/>
        </authorList>
    </citation>
    <scope>IDENTIFICATION</scope>
</reference>
<dbReference type="InterPro" id="IPR001650">
    <property type="entry name" value="Helicase_C-like"/>
</dbReference>
<dbReference type="GO" id="GO:0005737">
    <property type="term" value="C:cytoplasm"/>
    <property type="evidence" value="ECO:0007669"/>
    <property type="project" value="TreeGrafter"/>
</dbReference>
<evidence type="ECO:0000256" key="5">
    <source>
        <dbReference type="ARBA" id="ARBA00022618"/>
    </source>
</evidence>
<dbReference type="SMART" id="SM00487">
    <property type="entry name" value="DEXDc"/>
    <property type="match status" value="1"/>
</dbReference>
<dbReference type="PANTHER" id="PTHR13710">
    <property type="entry name" value="DNA HELICASE RECQ FAMILY MEMBER"/>
    <property type="match status" value="1"/>
</dbReference>
<keyword evidence="15" id="KW-0234">DNA repair</keyword>
<evidence type="ECO:0000256" key="20">
    <source>
        <dbReference type="ARBA" id="ARBA00049360"/>
    </source>
</evidence>
<evidence type="ECO:0000259" key="23">
    <source>
        <dbReference type="PROSITE" id="PS51192"/>
    </source>
</evidence>
<accession>A0A6P7IR09</accession>
<evidence type="ECO:0000256" key="1">
    <source>
        <dbReference type="ARBA" id="ARBA00001947"/>
    </source>
</evidence>
<dbReference type="PROSITE" id="PS51192">
    <property type="entry name" value="HELICASE_ATP_BIND_1"/>
    <property type="match status" value="1"/>
</dbReference>
<feature type="region of interest" description="Disordered" evidence="22">
    <location>
        <begin position="596"/>
        <end position="879"/>
    </location>
</feature>
<dbReference type="SMART" id="SM00490">
    <property type="entry name" value="HELICc"/>
    <property type="match status" value="1"/>
</dbReference>
<feature type="compositionally biased region" description="Low complexity" evidence="22">
    <location>
        <begin position="688"/>
        <end position="706"/>
    </location>
</feature>
<keyword evidence="17 21" id="KW-0539">Nucleus</keyword>
<dbReference type="GO" id="GO:0005694">
    <property type="term" value="C:chromosome"/>
    <property type="evidence" value="ECO:0007669"/>
    <property type="project" value="InterPro"/>
</dbReference>
<evidence type="ECO:0000256" key="13">
    <source>
        <dbReference type="ARBA" id="ARBA00022840"/>
    </source>
</evidence>
<evidence type="ECO:0000256" key="11">
    <source>
        <dbReference type="ARBA" id="ARBA00022806"/>
    </source>
</evidence>
<evidence type="ECO:0000256" key="10">
    <source>
        <dbReference type="ARBA" id="ARBA00022801"/>
    </source>
</evidence>
<dbReference type="GO" id="GO:0005524">
    <property type="term" value="F:ATP binding"/>
    <property type="evidence" value="ECO:0007669"/>
    <property type="project" value="UniProtKB-KW"/>
</dbReference>
<evidence type="ECO:0000256" key="4">
    <source>
        <dbReference type="ARBA" id="ARBA00022553"/>
    </source>
</evidence>
<dbReference type="FunFam" id="3.40.50.300:FF:000614">
    <property type="entry name" value="ATP-dependent DNA helicase"/>
    <property type="match status" value="1"/>
</dbReference>
<keyword evidence="5" id="KW-0132">Cell division</keyword>
<evidence type="ECO:0000256" key="3">
    <source>
        <dbReference type="ARBA" id="ARBA00005446"/>
    </source>
</evidence>
<feature type="domain" description="Helicase ATP-binding" evidence="23">
    <location>
        <begin position="28"/>
        <end position="202"/>
    </location>
</feature>
<dbReference type="GO" id="GO:0010605">
    <property type="term" value="P:negative regulation of macromolecule metabolic process"/>
    <property type="evidence" value="ECO:0007669"/>
    <property type="project" value="UniProtKB-ARBA"/>
</dbReference>
<feature type="compositionally biased region" description="Basic and acidic residues" evidence="22">
    <location>
        <begin position="617"/>
        <end position="630"/>
    </location>
</feature>
<feature type="region of interest" description="Disordered" evidence="22">
    <location>
        <begin position="440"/>
        <end position="460"/>
    </location>
</feature>
<dbReference type="Gene3D" id="6.10.250.2460">
    <property type="match status" value="1"/>
</dbReference>
<dbReference type="PROSITE" id="PS51194">
    <property type="entry name" value="HELICASE_CTER"/>
    <property type="match status" value="1"/>
</dbReference>
<dbReference type="Proteomes" id="UP000515145">
    <property type="component" value="Chromosome 8"/>
</dbReference>
<evidence type="ECO:0000256" key="15">
    <source>
        <dbReference type="ARBA" id="ARBA00023204"/>
    </source>
</evidence>
<dbReference type="InterPro" id="IPR010716">
    <property type="entry name" value="RECQ5"/>
</dbReference>
<keyword evidence="11 21" id="KW-0347">Helicase</keyword>
<dbReference type="CTD" id="9400"/>
<keyword evidence="12" id="KW-0862">Zinc</keyword>
<dbReference type="Gene3D" id="6.10.250.3140">
    <property type="match status" value="1"/>
</dbReference>
<dbReference type="GO" id="GO:0006355">
    <property type="term" value="P:regulation of DNA-templated transcription"/>
    <property type="evidence" value="ECO:0007669"/>
    <property type="project" value="InterPro"/>
</dbReference>
<dbReference type="GO" id="GO:0005654">
    <property type="term" value="C:nucleoplasm"/>
    <property type="evidence" value="ECO:0007669"/>
    <property type="project" value="UniProtKB-SubCell"/>
</dbReference>
<feature type="compositionally biased region" description="Polar residues" evidence="22">
    <location>
        <begin position="750"/>
        <end position="767"/>
    </location>
</feature>
<evidence type="ECO:0000256" key="16">
    <source>
        <dbReference type="ARBA" id="ARBA00023235"/>
    </source>
</evidence>
<keyword evidence="16" id="KW-0413">Isomerase</keyword>
<evidence type="ECO:0000256" key="18">
    <source>
        <dbReference type="ARBA" id="ARBA00023306"/>
    </source>
</evidence>
<dbReference type="SUPFAM" id="SSF52540">
    <property type="entry name" value="P-loop containing nucleoside triphosphate hydrolases"/>
    <property type="match status" value="1"/>
</dbReference>
<dbReference type="RefSeq" id="XP_028267621.1">
    <property type="nucleotide sequence ID" value="XM_028411820.1"/>
</dbReference>